<comment type="caution">
    <text evidence="1">The sequence shown here is derived from an EMBL/GenBank/DDBJ whole genome shotgun (WGS) entry which is preliminary data.</text>
</comment>
<reference evidence="1" key="1">
    <citation type="submission" date="2021-08" db="EMBL/GenBank/DDBJ databases">
        <authorList>
            <person name="Misof B."/>
            <person name="Oliver O."/>
            <person name="Podsiadlowski L."/>
            <person name="Donath A."/>
            <person name="Peters R."/>
            <person name="Mayer C."/>
            <person name="Rust J."/>
            <person name="Gunkel S."/>
            <person name="Lesny P."/>
            <person name="Martin S."/>
            <person name="Oeyen J.P."/>
            <person name="Petersen M."/>
            <person name="Panagiotis P."/>
            <person name="Wilbrandt J."/>
            <person name="Tanja T."/>
        </authorList>
    </citation>
    <scope>NUCLEOTIDE SEQUENCE</scope>
    <source>
        <strain evidence="1">GBR_01_08_01A</strain>
        <tissue evidence="1">Thorax + abdomen</tissue>
    </source>
</reference>
<evidence type="ECO:0000313" key="1">
    <source>
        <dbReference type="EMBL" id="KAK2574706.1"/>
    </source>
</evidence>
<accession>A0AAD9R7Y3</accession>
<protein>
    <submittedName>
        <fullName evidence="1">Uncharacterized protein</fullName>
    </submittedName>
</protein>
<dbReference type="AlphaFoldDB" id="A0AAD9R7Y3"/>
<evidence type="ECO:0000313" key="2">
    <source>
        <dbReference type="Proteomes" id="UP001258017"/>
    </source>
</evidence>
<reference evidence="1" key="2">
    <citation type="journal article" date="2023" name="Commun. Biol.">
        <title>Intrasexual cuticular hydrocarbon dimorphism in a wasp sheds light on hydrocarbon biosynthesis genes in Hymenoptera.</title>
        <authorList>
            <person name="Moris V.C."/>
            <person name="Podsiadlowski L."/>
            <person name="Martin S."/>
            <person name="Oeyen J.P."/>
            <person name="Donath A."/>
            <person name="Petersen M."/>
            <person name="Wilbrandt J."/>
            <person name="Misof B."/>
            <person name="Liedtke D."/>
            <person name="Thamm M."/>
            <person name="Scheiner R."/>
            <person name="Schmitt T."/>
            <person name="Niehuis O."/>
        </authorList>
    </citation>
    <scope>NUCLEOTIDE SEQUENCE</scope>
    <source>
        <strain evidence="1">GBR_01_08_01A</strain>
    </source>
</reference>
<keyword evidence="2" id="KW-1185">Reference proteome</keyword>
<dbReference type="EMBL" id="JAIFRP010005198">
    <property type="protein sequence ID" value="KAK2574706.1"/>
    <property type="molecule type" value="Genomic_DNA"/>
</dbReference>
<name>A0AAD9R7Y3_9HYME</name>
<sequence length="375" mass="43040">MLFIDVWRVVLQCYANNERDLAFAYGGNDNLLQVIRLYIFDDNDEIASSDLQLFRSHATAVDDASSSTRITNSSAQLSHFFSRKSVSRIKYTNEPVDTPHRLAKLIDEYKRYGIMRIALTLRKISVESPSVSWVGESLFRWHAARIYDLRKGRKVVSEINEHESEETTYRHREHDSLSAAINSNRWTVDTTIEENEDDGGWSRRWYGNDDNEVLDEDDDISFNDDHHQRHRFNMSDDNDDDEEYNVNENFVDFEDDDMENDGVGGGGDSLFDNYKFCSGSGRCDYDNDVVVSGGSFCDARSSSGIVFDGANDGVDSGDGGDQFNNFKTVSRAKKIASCPTARLWYIETYKHFFNKIFATCRKIRNEVNLREAFVF</sequence>
<dbReference type="Proteomes" id="UP001258017">
    <property type="component" value="Unassembled WGS sequence"/>
</dbReference>
<proteinExistence type="predicted"/>
<gene>
    <name evidence="1" type="ORF">KPH14_013081</name>
</gene>
<organism evidence="1 2">
    <name type="scientific">Odynerus spinipes</name>
    <dbReference type="NCBI Taxonomy" id="1348599"/>
    <lineage>
        <taxon>Eukaryota</taxon>
        <taxon>Metazoa</taxon>
        <taxon>Ecdysozoa</taxon>
        <taxon>Arthropoda</taxon>
        <taxon>Hexapoda</taxon>
        <taxon>Insecta</taxon>
        <taxon>Pterygota</taxon>
        <taxon>Neoptera</taxon>
        <taxon>Endopterygota</taxon>
        <taxon>Hymenoptera</taxon>
        <taxon>Apocrita</taxon>
        <taxon>Aculeata</taxon>
        <taxon>Vespoidea</taxon>
        <taxon>Vespidae</taxon>
        <taxon>Eumeninae</taxon>
        <taxon>Odynerus</taxon>
    </lineage>
</organism>